<evidence type="ECO:0000313" key="2">
    <source>
        <dbReference type="EMBL" id="NRN69536.1"/>
    </source>
</evidence>
<sequence>MGALFALVGIVAWLSACSRLWLVWRLRRGVRTTATVIEHVADPDERLPTPVIQFVDHRGNRRTFTPASSWTRAHGALPVGADIEVSFLPKDPEQVRLLSDTVELDADKSLDGRVRRFLTYTLAPPPLPGMSLKRQENRLRRKFRERGIRTTGTVIGTKPSESRVEFHAPKLRFANQRGEMVTFVDRTAQGSVNGRQYGLPAIGEQVPIVYLPESPQTAIMTGAMRTFRDLVGRFVVGLVAIGCGLVVILAAPE</sequence>
<gene>
    <name evidence="2" type="ORF">GC106_67930</name>
</gene>
<keyword evidence="3" id="KW-1185">Reference proteome</keyword>
<evidence type="ECO:0008006" key="4">
    <source>
        <dbReference type="Google" id="ProtNLM"/>
    </source>
</evidence>
<proteinExistence type="predicted"/>
<protein>
    <recommendedName>
        <fullName evidence="4">RING-type E3 ubiquitin transferase</fullName>
    </recommendedName>
</protein>
<keyword evidence="1" id="KW-0812">Transmembrane</keyword>
<name>A0ABX2FDU4_9PSEU</name>
<organism evidence="2 3">
    <name type="scientific">Kibdelosporangium persicum</name>
    <dbReference type="NCBI Taxonomy" id="2698649"/>
    <lineage>
        <taxon>Bacteria</taxon>
        <taxon>Bacillati</taxon>
        <taxon>Actinomycetota</taxon>
        <taxon>Actinomycetes</taxon>
        <taxon>Pseudonocardiales</taxon>
        <taxon>Pseudonocardiaceae</taxon>
        <taxon>Kibdelosporangium</taxon>
    </lineage>
</organism>
<accession>A0ABX2FDU4</accession>
<evidence type="ECO:0000313" key="3">
    <source>
        <dbReference type="Proteomes" id="UP000763557"/>
    </source>
</evidence>
<feature type="transmembrane region" description="Helical" evidence="1">
    <location>
        <begin position="230"/>
        <end position="251"/>
    </location>
</feature>
<dbReference type="EMBL" id="JAAATY010000028">
    <property type="protein sequence ID" value="NRN69536.1"/>
    <property type="molecule type" value="Genomic_DNA"/>
</dbReference>
<keyword evidence="1" id="KW-0472">Membrane</keyword>
<reference evidence="2 3" key="1">
    <citation type="submission" date="2020-01" db="EMBL/GenBank/DDBJ databases">
        <title>Kibdelosporangium persica a novel Actinomycetes from a hot desert in Iran.</title>
        <authorList>
            <person name="Safaei N."/>
            <person name="Zaburannyi N."/>
            <person name="Mueller R."/>
            <person name="Wink J."/>
        </authorList>
    </citation>
    <scope>NUCLEOTIDE SEQUENCE [LARGE SCALE GENOMIC DNA]</scope>
    <source>
        <strain evidence="2 3">4NS15</strain>
    </source>
</reference>
<dbReference type="Proteomes" id="UP000763557">
    <property type="component" value="Unassembled WGS sequence"/>
</dbReference>
<keyword evidence="1" id="KW-1133">Transmembrane helix</keyword>
<evidence type="ECO:0000256" key="1">
    <source>
        <dbReference type="SAM" id="Phobius"/>
    </source>
</evidence>
<comment type="caution">
    <text evidence="2">The sequence shown here is derived from an EMBL/GenBank/DDBJ whole genome shotgun (WGS) entry which is preliminary data.</text>
</comment>